<reference evidence="2" key="1">
    <citation type="submission" date="2025-08" db="UniProtKB">
        <authorList>
            <consortium name="RefSeq"/>
        </authorList>
    </citation>
    <scope>IDENTIFICATION</scope>
</reference>
<accession>A0A6P7TKR9</accession>
<protein>
    <submittedName>
        <fullName evidence="2">Uncharacterized protein LOC115225734</fullName>
    </submittedName>
</protein>
<dbReference type="KEGG" id="osn:115225734"/>
<dbReference type="Proteomes" id="UP000515154">
    <property type="component" value="Linkage group LG2"/>
</dbReference>
<gene>
    <name evidence="2" type="primary">LOC115225734</name>
</gene>
<keyword evidence="1" id="KW-1185">Reference proteome</keyword>
<proteinExistence type="predicted"/>
<dbReference type="RefSeq" id="XP_029652529.1">
    <property type="nucleotide sequence ID" value="XM_029796669.1"/>
</dbReference>
<name>A0A6P7TKR9_9MOLL</name>
<sequence length="108" mass="12139">MGKIWYCSIIKYLQGKRLAHKDVHADTVATIEDDAPSYSVVISIVDDFLSTVQKLAAEFRRGILEDDPRFRSPATATTEENIDHVHNMVIDNRLLTLNQIANAIGISR</sequence>
<organism evidence="1 2">
    <name type="scientific">Octopus sinensis</name>
    <name type="common">East Asian common octopus</name>
    <dbReference type="NCBI Taxonomy" id="2607531"/>
    <lineage>
        <taxon>Eukaryota</taxon>
        <taxon>Metazoa</taxon>
        <taxon>Spiralia</taxon>
        <taxon>Lophotrochozoa</taxon>
        <taxon>Mollusca</taxon>
        <taxon>Cephalopoda</taxon>
        <taxon>Coleoidea</taxon>
        <taxon>Octopodiformes</taxon>
        <taxon>Octopoda</taxon>
        <taxon>Incirrata</taxon>
        <taxon>Octopodidae</taxon>
        <taxon>Octopus</taxon>
    </lineage>
</organism>
<evidence type="ECO:0000313" key="2">
    <source>
        <dbReference type="RefSeq" id="XP_029652529.1"/>
    </source>
</evidence>
<evidence type="ECO:0000313" key="1">
    <source>
        <dbReference type="Proteomes" id="UP000515154"/>
    </source>
</evidence>
<dbReference type="AlphaFoldDB" id="A0A6P7TKR9"/>